<dbReference type="EMBL" id="CP093547">
    <property type="protein sequence ID" value="UNP28741.1"/>
    <property type="molecule type" value="Genomic_DNA"/>
</dbReference>
<feature type="chain" id="PRO_5045464459" description="Secreted protein" evidence="1">
    <location>
        <begin position="27"/>
        <end position="142"/>
    </location>
</feature>
<evidence type="ECO:0000313" key="3">
    <source>
        <dbReference type="Proteomes" id="UP000829194"/>
    </source>
</evidence>
<evidence type="ECO:0008006" key="4">
    <source>
        <dbReference type="Google" id="ProtNLM"/>
    </source>
</evidence>
<sequence length="142" mass="15344">MSLPNIRYYLLATLAAAFAFAPTVLAETKATTTAAKADLPVAPAAKAPIPPITEEAAKRAILDQLTDRGSAMFRNIEMSPRLTREGHPYAVCGEINMKNRDGAYVGYTKFYVPESLKPLIVNTGDPGIGAFKEALWQTVCAR</sequence>
<evidence type="ECO:0000313" key="2">
    <source>
        <dbReference type="EMBL" id="UNP28741.1"/>
    </source>
</evidence>
<dbReference type="RefSeq" id="WP_057944301.1">
    <property type="nucleotide sequence ID" value="NZ_CP011131.1"/>
</dbReference>
<organism evidence="2 3">
    <name type="scientific">Lysobacter gummosus</name>
    <dbReference type="NCBI Taxonomy" id="262324"/>
    <lineage>
        <taxon>Bacteria</taxon>
        <taxon>Pseudomonadati</taxon>
        <taxon>Pseudomonadota</taxon>
        <taxon>Gammaproteobacteria</taxon>
        <taxon>Lysobacterales</taxon>
        <taxon>Lysobacteraceae</taxon>
        <taxon>Lysobacter</taxon>
    </lineage>
</organism>
<keyword evidence="3" id="KW-1185">Reference proteome</keyword>
<dbReference type="Proteomes" id="UP000829194">
    <property type="component" value="Chromosome"/>
</dbReference>
<protein>
    <recommendedName>
        <fullName evidence="4">Secreted protein</fullName>
    </recommendedName>
</protein>
<name>A0ABY3X835_9GAMM</name>
<feature type="signal peptide" evidence="1">
    <location>
        <begin position="1"/>
        <end position="26"/>
    </location>
</feature>
<proteinExistence type="predicted"/>
<evidence type="ECO:0000256" key="1">
    <source>
        <dbReference type="SAM" id="SignalP"/>
    </source>
</evidence>
<gene>
    <name evidence="2" type="ORF">MOV92_20010</name>
</gene>
<keyword evidence="1" id="KW-0732">Signal</keyword>
<accession>A0ABY3X835</accession>
<reference evidence="2 3" key="1">
    <citation type="submission" date="2022-03" db="EMBL/GenBank/DDBJ databases">
        <title>Complete genome sequence of Lysobacter capsici VKM B-2533 and Lysobacter gummosus 10.1.1, promising sources of lytic agents.</title>
        <authorList>
            <person name="Tarlachkov S.V."/>
            <person name="Kudryakova I.V."/>
            <person name="Afoshin A.S."/>
            <person name="Leontyevskaya E.A."/>
            <person name="Leontyevskaya N.V."/>
        </authorList>
    </citation>
    <scope>NUCLEOTIDE SEQUENCE [LARGE SCALE GENOMIC DNA]</scope>
    <source>
        <strain evidence="2 3">10.1.1</strain>
    </source>
</reference>